<evidence type="ECO:0000313" key="12">
    <source>
        <dbReference type="Proteomes" id="UP000075670"/>
    </source>
</evidence>
<protein>
    <submittedName>
        <fullName evidence="11">Phosphatidylserine decarboxylase proenzyme</fullName>
        <ecNumber evidence="11">4.1.1.65</ecNumber>
    </submittedName>
</protein>
<dbReference type="Proteomes" id="UP000075670">
    <property type="component" value="Unassembled WGS sequence"/>
</dbReference>
<evidence type="ECO:0000256" key="5">
    <source>
        <dbReference type="ARBA" id="ARBA00023136"/>
    </source>
</evidence>
<keyword evidence="4" id="KW-0443">Lipid metabolism</keyword>
<dbReference type="Pfam" id="PF02666">
    <property type="entry name" value="PS_Dcarbxylase"/>
    <property type="match status" value="1"/>
</dbReference>
<evidence type="ECO:0000256" key="7">
    <source>
        <dbReference type="ARBA" id="ARBA00023209"/>
    </source>
</evidence>
<evidence type="ECO:0000256" key="8">
    <source>
        <dbReference type="ARBA" id="ARBA00023239"/>
    </source>
</evidence>
<keyword evidence="3" id="KW-0210">Decarboxylase</keyword>
<dbReference type="EMBL" id="LTBC01000008">
    <property type="protein sequence ID" value="KYH31712.1"/>
    <property type="molecule type" value="Genomic_DNA"/>
</dbReference>
<dbReference type="GO" id="GO:0004609">
    <property type="term" value="F:phosphatidylserine decarboxylase activity"/>
    <property type="evidence" value="ECO:0007669"/>
    <property type="project" value="UniProtKB-EC"/>
</dbReference>
<evidence type="ECO:0000256" key="3">
    <source>
        <dbReference type="ARBA" id="ARBA00022793"/>
    </source>
</evidence>
<dbReference type="InterPro" id="IPR033175">
    <property type="entry name" value="PSD-A"/>
</dbReference>
<dbReference type="PANTHER" id="PTHR35809">
    <property type="entry name" value="ARCHAETIDYLSERINE DECARBOXYLASE PROENZYME-RELATED"/>
    <property type="match status" value="1"/>
</dbReference>
<evidence type="ECO:0000256" key="9">
    <source>
        <dbReference type="ARBA" id="ARBA00023264"/>
    </source>
</evidence>
<organism evidence="11 12">
    <name type="scientific">Moorella mulderi DSM 14980</name>
    <dbReference type="NCBI Taxonomy" id="1122241"/>
    <lineage>
        <taxon>Bacteria</taxon>
        <taxon>Bacillati</taxon>
        <taxon>Bacillota</taxon>
        <taxon>Clostridia</taxon>
        <taxon>Neomoorellales</taxon>
        <taxon>Neomoorellaceae</taxon>
        <taxon>Neomoorella</taxon>
    </lineage>
</organism>
<name>A0A151AVX4_9FIRM</name>
<evidence type="ECO:0000256" key="10">
    <source>
        <dbReference type="ARBA" id="ARBA00023317"/>
    </source>
</evidence>
<keyword evidence="12" id="KW-1185">Reference proteome</keyword>
<evidence type="ECO:0000313" key="11">
    <source>
        <dbReference type="EMBL" id="KYH31712.1"/>
    </source>
</evidence>
<keyword evidence="5" id="KW-0472">Membrane</keyword>
<dbReference type="GO" id="GO:0008654">
    <property type="term" value="P:phospholipid biosynthetic process"/>
    <property type="evidence" value="ECO:0007669"/>
    <property type="project" value="UniProtKB-KW"/>
</dbReference>
<keyword evidence="9" id="KW-1208">Phospholipid metabolism</keyword>
<dbReference type="PANTHER" id="PTHR35809:SF1">
    <property type="entry name" value="ARCHAETIDYLSERINE DECARBOXYLASE PROENZYME-RELATED"/>
    <property type="match status" value="1"/>
</dbReference>
<comment type="caution">
    <text evidence="11">The sequence shown here is derived from an EMBL/GenBank/DDBJ whole genome shotgun (WGS) entry which is preliminary data.</text>
</comment>
<proteinExistence type="predicted"/>
<dbReference type="InterPro" id="IPR003817">
    <property type="entry name" value="PS_Dcarbxylase"/>
</dbReference>
<dbReference type="PATRIC" id="fig|1122241.3.peg.2206"/>
<sequence length="237" mass="27081">MTFFKILAVLAAISGGIFWYLRKIWFYRDPVRVAPQEEGAILAPADGKVVYIKPFRHGEVVAEKLGRPIPIEEIMKAPGFGDRGWVVGIYMSPLDVHFNYAPIDARVENMVHTPARVNLPMVDLWEYIRLTYLRRAVDLFSHRYRLVNERLTIFLRGRDIQLAIVEIADKFVNKINCFISPGQAVTRGQKVSFIERGSQVDLVIFREDVEFAVRVGQQVYGARTVVARYRPAGGVEQ</sequence>
<evidence type="ECO:0000256" key="2">
    <source>
        <dbReference type="ARBA" id="ARBA00022516"/>
    </source>
</evidence>
<keyword evidence="6" id="KW-0865">Zymogen</keyword>
<accession>A0A151AVX4</accession>
<keyword evidence="1" id="KW-1003">Cell membrane</keyword>
<keyword evidence="8 11" id="KW-0456">Lyase</keyword>
<gene>
    <name evidence="11" type="primary">psd</name>
    <name evidence="11" type="ORF">MOMUL_20750</name>
</gene>
<dbReference type="AlphaFoldDB" id="A0A151AVX4"/>
<evidence type="ECO:0000256" key="4">
    <source>
        <dbReference type="ARBA" id="ARBA00023098"/>
    </source>
</evidence>
<keyword evidence="2" id="KW-0444">Lipid biosynthesis</keyword>
<keyword evidence="10" id="KW-0670">Pyruvate</keyword>
<evidence type="ECO:0000256" key="6">
    <source>
        <dbReference type="ARBA" id="ARBA00023145"/>
    </source>
</evidence>
<evidence type="ECO:0000256" key="1">
    <source>
        <dbReference type="ARBA" id="ARBA00022475"/>
    </source>
</evidence>
<reference evidence="11 12" key="1">
    <citation type="submission" date="2016-02" db="EMBL/GenBank/DDBJ databases">
        <title>Genome sequence of Moorella mulderi DSM 14980.</title>
        <authorList>
            <person name="Poehlein A."/>
            <person name="Daniel R."/>
        </authorList>
    </citation>
    <scope>NUCLEOTIDE SEQUENCE [LARGE SCALE GENOMIC DNA]</scope>
    <source>
        <strain evidence="11 12">DSM 14980</strain>
    </source>
</reference>
<keyword evidence="7" id="KW-0594">Phospholipid biosynthesis</keyword>
<dbReference type="EC" id="4.1.1.65" evidence="11"/>